<reference evidence="1" key="1">
    <citation type="submission" date="2021-01" db="EMBL/GenBank/DDBJ databases">
        <authorList>
            <person name="Lovell J.T."/>
            <person name="Bentley N."/>
            <person name="Bhattarai G."/>
            <person name="Jenkins J.W."/>
            <person name="Sreedasyam A."/>
            <person name="Alarcon Y."/>
            <person name="Bock C."/>
            <person name="Boston L."/>
            <person name="Carlson J."/>
            <person name="Cervantes K."/>
            <person name="Clermont K."/>
            <person name="Krom N."/>
            <person name="Kubenka K."/>
            <person name="Mamidi S."/>
            <person name="Mattison C."/>
            <person name="Monteros M."/>
            <person name="Pisani C."/>
            <person name="Plott C."/>
            <person name="Rajasekar S."/>
            <person name="Rhein H.S."/>
            <person name="Rohla C."/>
            <person name="Song M."/>
            <person name="Hilaire R.S."/>
            <person name="Shu S."/>
            <person name="Wells L."/>
            <person name="Wang X."/>
            <person name="Webber J."/>
            <person name="Heerema R.J."/>
            <person name="Klein P."/>
            <person name="Conner P."/>
            <person name="Grauke L."/>
            <person name="Grimwood J."/>
            <person name="Schmutz J."/>
            <person name="Randall J.J."/>
        </authorList>
    </citation>
    <scope>NUCLEOTIDE SEQUENCE</scope>
    <source>
        <tissue evidence="1">Leaf</tissue>
    </source>
</reference>
<organism evidence="1 2">
    <name type="scientific">Carya illinoinensis</name>
    <name type="common">Pecan</name>
    <dbReference type="NCBI Taxonomy" id="32201"/>
    <lineage>
        <taxon>Eukaryota</taxon>
        <taxon>Viridiplantae</taxon>
        <taxon>Streptophyta</taxon>
        <taxon>Embryophyta</taxon>
        <taxon>Tracheophyta</taxon>
        <taxon>Spermatophyta</taxon>
        <taxon>Magnoliopsida</taxon>
        <taxon>eudicotyledons</taxon>
        <taxon>Gunneridae</taxon>
        <taxon>Pentapetalae</taxon>
        <taxon>rosids</taxon>
        <taxon>fabids</taxon>
        <taxon>Fagales</taxon>
        <taxon>Juglandaceae</taxon>
        <taxon>Carya</taxon>
    </lineage>
</organism>
<dbReference type="EMBL" id="CM031836">
    <property type="protein sequence ID" value="KAG6684222.1"/>
    <property type="molecule type" value="Genomic_DNA"/>
</dbReference>
<proteinExistence type="predicted"/>
<dbReference type="PANTHER" id="PTHR36617">
    <property type="entry name" value="PROTEIN, PUTATIVE-RELATED"/>
    <property type="match status" value="1"/>
</dbReference>
<dbReference type="Proteomes" id="UP000811246">
    <property type="component" value="Chromosome 12"/>
</dbReference>
<evidence type="ECO:0000313" key="1">
    <source>
        <dbReference type="EMBL" id="KAG6684222.1"/>
    </source>
</evidence>
<comment type="caution">
    <text evidence="1">The sequence shown here is derived from an EMBL/GenBank/DDBJ whole genome shotgun (WGS) entry which is preliminary data.</text>
</comment>
<evidence type="ECO:0008006" key="3">
    <source>
        <dbReference type="Google" id="ProtNLM"/>
    </source>
</evidence>
<sequence length="184" mass="21686">MVVYGGDWCTRDVRGAYGVGLWKHIRKGWGVFNRYVQLQLSVGSRIKFWGDVWCGNRALQELYPSLFQIAREKDATVSEIMEIAGGQILWNINFTKEAHDWEISSFADFYGFLYSIRPNRQQEDVMWWTLTGKGTFSVCSFYKALTQVPNTQYPWRKIWRHKALPKFLSLYGLLLWERFLPLII</sequence>
<accession>A0A922DGZ2</accession>
<evidence type="ECO:0000313" key="2">
    <source>
        <dbReference type="Proteomes" id="UP000811246"/>
    </source>
</evidence>
<protein>
    <recommendedName>
        <fullName evidence="3">Reverse transcriptase zinc-binding domain-containing protein</fullName>
    </recommendedName>
</protein>
<dbReference type="PANTHER" id="PTHR36617:SF16">
    <property type="entry name" value="OS04G0516500 PROTEIN"/>
    <property type="match status" value="1"/>
</dbReference>
<name>A0A922DGZ2_CARIL</name>
<gene>
    <name evidence="1" type="ORF">I3842_12G052100</name>
</gene>
<dbReference type="AlphaFoldDB" id="A0A922DGZ2"/>